<evidence type="ECO:0008006" key="3">
    <source>
        <dbReference type="Google" id="ProtNLM"/>
    </source>
</evidence>
<gene>
    <name evidence="1" type="ORF">ACFO3O_11995</name>
</gene>
<comment type="caution">
    <text evidence="1">The sequence shown here is derived from an EMBL/GenBank/DDBJ whole genome shotgun (WGS) entry which is preliminary data.</text>
</comment>
<dbReference type="Proteomes" id="UP001596043">
    <property type="component" value="Unassembled WGS sequence"/>
</dbReference>
<accession>A0ABV9HZ58</accession>
<organism evidence="1 2">
    <name type="scientific">Dokdonia ponticola</name>
    <dbReference type="NCBI Taxonomy" id="2041041"/>
    <lineage>
        <taxon>Bacteria</taxon>
        <taxon>Pseudomonadati</taxon>
        <taxon>Bacteroidota</taxon>
        <taxon>Flavobacteriia</taxon>
        <taxon>Flavobacteriales</taxon>
        <taxon>Flavobacteriaceae</taxon>
        <taxon>Dokdonia</taxon>
    </lineage>
</organism>
<sequence length="207" mass="24169">MKKIIIYFLTICFFSCVQDKQVKTLESKIDTVDIPVETKNGQNQSTLLNDNINLQSVKNQIDNATTTFLSKEDIIFFPDRIKNNFYGYYTLIKNSDSNYPTRIIGNMIVYDSINPYTYEKNTDQFVEITLNDKGVSLFNNKIEVGASYSKIIEEFGSKYQNKDNTLIFTKNNKIAFFKFKDSLVSKIKIGEYRKDIDVELMLKHFNW</sequence>
<dbReference type="EMBL" id="JBHSFV010000007">
    <property type="protein sequence ID" value="MFC4634636.1"/>
    <property type="molecule type" value="Genomic_DNA"/>
</dbReference>
<name>A0ABV9HZ58_9FLAO</name>
<evidence type="ECO:0000313" key="1">
    <source>
        <dbReference type="EMBL" id="MFC4634636.1"/>
    </source>
</evidence>
<reference evidence="2" key="1">
    <citation type="journal article" date="2019" name="Int. J. Syst. Evol. Microbiol.">
        <title>The Global Catalogue of Microorganisms (GCM) 10K type strain sequencing project: providing services to taxonomists for standard genome sequencing and annotation.</title>
        <authorList>
            <consortium name="The Broad Institute Genomics Platform"/>
            <consortium name="The Broad Institute Genome Sequencing Center for Infectious Disease"/>
            <person name="Wu L."/>
            <person name="Ma J."/>
        </authorList>
    </citation>
    <scope>NUCLEOTIDE SEQUENCE [LARGE SCALE GENOMIC DNA]</scope>
    <source>
        <strain evidence="2">YJ-61-S</strain>
    </source>
</reference>
<proteinExistence type="predicted"/>
<protein>
    <recommendedName>
        <fullName evidence="3">DUF4738 domain-containing protein</fullName>
    </recommendedName>
</protein>
<dbReference type="RefSeq" id="WP_379979089.1">
    <property type="nucleotide sequence ID" value="NZ_JBHSFV010000007.1"/>
</dbReference>
<evidence type="ECO:0000313" key="2">
    <source>
        <dbReference type="Proteomes" id="UP001596043"/>
    </source>
</evidence>
<keyword evidence="2" id="KW-1185">Reference proteome</keyword>